<comment type="caution">
    <text evidence="1">The sequence shown here is derived from an EMBL/GenBank/DDBJ whole genome shotgun (WGS) entry which is preliminary data.</text>
</comment>
<reference evidence="1" key="2">
    <citation type="submission" date="2021-10" db="EMBL/GenBank/DDBJ databases">
        <authorList>
            <person name="Piombo E."/>
        </authorList>
    </citation>
    <scope>NUCLEOTIDE SEQUENCE</scope>
</reference>
<dbReference type="EMBL" id="CADEHS020000004">
    <property type="protein sequence ID" value="CAG9939700.1"/>
    <property type="molecule type" value="Genomic_DNA"/>
</dbReference>
<accession>A0ACA9TFG8</accession>
<sequence>MRTDGPHPPNLEVKVVDITSASASVAATAGLRVRATAARSWSGSPHLEVVEIPLVDELVGVVSLLELFDISESQGRGGLLGAGDGEGRRSSDEDG</sequence>
<reference evidence="1" key="1">
    <citation type="submission" date="2020-04" db="EMBL/GenBank/DDBJ databases">
        <authorList>
            <person name="Broberg M."/>
        </authorList>
    </citation>
    <scope>NUCLEOTIDE SEQUENCE</scope>
</reference>
<gene>
    <name evidence="1" type="ORF">CRV2_00010025</name>
</gene>
<organism evidence="1 2">
    <name type="scientific">Clonostachys rosea f. rosea IK726</name>
    <dbReference type="NCBI Taxonomy" id="1349383"/>
    <lineage>
        <taxon>Eukaryota</taxon>
        <taxon>Fungi</taxon>
        <taxon>Dikarya</taxon>
        <taxon>Ascomycota</taxon>
        <taxon>Pezizomycotina</taxon>
        <taxon>Sordariomycetes</taxon>
        <taxon>Hypocreomycetidae</taxon>
        <taxon>Hypocreales</taxon>
        <taxon>Bionectriaceae</taxon>
        <taxon>Clonostachys</taxon>
    </lineage>
</organism>
<evidence type="ECO:0000313" key="2">
    <source>
        <dbReference type="Proteomes" id="UP000836387"/>
    </source>
</evidence>
<dbReference type="Proteomes" id="UP000836387">
    <property type="component" value="Unassembled WGS sequence"/>
</dbReference>
<proteinExistence type="predicted"/>
<evidence type="ECO:0000313" key="1">
    <source>
        <dbReference type="EMBL" id="CAG9939700.1"/>
    </source>
</evidence>
<keyword evidence="2" id="KW-1185">Reference proteome</keyword>
<protein>
    <submittedName>
        <fullName evidence="1">Uncharacterized protein</fullName>
    </submittedName>
</protein>
<name>A0ACA9TFG8_BIOOC</name>